<dbReference type="SMART" id="SM00486">
    <property type="entry name" value="POLBc"/>
    <property type="match status" value="1"/>
</dbReference>
<gene>
    <name evidence="9" type="ordered locus">HacjB3_16936</name>
    <name evidence="10" type="ORF">C497_02272</name>
</gene>
<accession>D8JBT4</accession>
<evidence type="ECO:0000256" key="3">
    <source>
        <dbReference type="ARBA" id="ARBA00022679"/>
    </source>
</evidence>
<sequence length="711" mass="80784">MTREMVYTIDFLDSGDVYEWSITPTGAEYERVTDYTPTIYVTYDGRAEDGLSDLQERLASSPTVASMAIEQWRQGFRHEHESILRIDVRELAAVRPLASQIRKLGWPGEYKLYNVDFSREFRYCLERGRDPTPTRVPSVLAIDAEPPALSNPPLTELQINEETVTGSPEAILYAIQRRLRQVDPDVLVLSSGELIPTLSEMADQHDVDLQLGRRPGWERLAGRSTYESYGSVGHSPARYNVPGRVIIDRSNTFFHSQSGLDGCLDMVRRSGKPLQELGWASIGNVLTAMQIREARDREVLVPWNSWRHEFFKPLSTLHDADRGGYTFSPEAGFHENVHELDFSSLYPNIICQFNVSPETIRCDCHADRADVPGLEYSICDERGYLPDVLQPLIDARDTMKREIREIDDEERVAVLKSRADAIKWILVSCFGYQGFSNAKFGRIECHEAINAYAREILLDTKETFEANGWHLLHGIVDSLWVTAIEGQKQTPLTELATVISDRVGIRLEYESAFEWLALVPLRDRDEGALTKYFGKVASATGDEPEYKYRGIECRQRSTPDWITNAQQELIVTLDQSRSPEVVCARLQRQLAELHAGRVDPEVLTIDNRPSKHVEEYTRTTRTVAALQRAQDEGLDPQPGQDVSYVVVDDSKRSRDRVQLTHELSQQYDAEFYADLLLRAAESVCSPLGWQRSDIEAYLSDHQDSSLAAFQN</sequence>
<evidence type="ECO:0000313" key="12">
    <source>
        <dbReference type="Proteomes" id="UP000011645"/>
    </source>
</evidence>
<dbReference type="SUPFAM" id="SSF53098">
    <property type="entry name" value="Ribonuclease H-like"/>
    <property type="match status" value="1"/>
</dbReference>
<organism evidence="9 11">
    <name type="scientific">Halalkalicoccus jeotgali (strain DSM 18796 / CECT 7217 / JCM 14584 / KCTC 4019 / B3)</name>
    <dbReference type="NCBI Taxonomy" id="795797"/>
    <lineage>
        <taxon>Archaea</taxon>
        <taxon>Methanobacteriati</taxon>
        <taxon>Methanobacteriota</taxon>
        <taxon>Stenosarchaea group</taxon>
        <taxon>Halobacteria</taxon>
        <taxon>Halobacteriales</taxon>
        <taxon>Halococcaceae</taxon>
        <taxon>Halalkalicoccus</taxon>
    </lineage>
</organism>
<dbReference type="Gene3D" id="1.10.132.60">
    <property type="entry name" value="DNA polymerase family B, C-terminal domain"/>
    <property type="match status" value="1"/>
</dbReference>
<evidence type="ECO:0000256" key="6">
    <source>
        <dbReference type="ARBA" id="ARBA00023125"/>
    </source>
</evidence>
<feature type="domain" description="DNA-directed DNA polymerase family B multifunctional" evidence="8">
    <location>
        <begin position="320"/>
        <end position="685"/>
    </location>
</feature>
<comment type="catalytic activity">
    <reaction evidence="7">
        <text>DNA(n) + a 2'-deoxyribonucleoside 5'-triphosphate = DNA(n+1) + diphosphate</text>
        <dbReference type="Rhea" id="RHEA:22508"/>
        <dbReference type="Rhea" id="RHEA-COMP:17339"/>
        <dbReference type="Rhea" id="RHEA-COMP:17340"/>
        <dbReference type="ChEBI" id="CHEBI:33019"/>
        <dbReference type="ChEBI" id="CHEBI:61560"/>
        <dbReference type="ChEBI" id="CHEBI:173112"/>
        <dbReference type="EC" id="2.7.7.7"/>
    </reaction>
</comment>
<dbReference type="Gene3D" id="3.90.1600.10">
    <property type="entry name" value="Palm domain of DNA polymerase"/>
    <property type="match status" value="1"/>
</dbReference>
<dbReference type="NCBIfam" id="NF004418">
    <property type="entry name" value="PRK05761.1-4"/>
    <property type="match status" value="1"/>
</dbReference>
<dbReference type="EMBL" id="CP002063">
    <property type="protein sequence ID" value="ADJ16737.1"/>
    <property type="molecule type" value="Genomic_DNA"/>
</dbReference>
<comment type="similarity">
    <text evidence="1">Belongs to the DNA polymerase type-B family.</text>
</comment>
<proteinExistence type="inferred from homology"/>
<reference evidence="9 11" key="1">
    <citation type="journal article" date="2010" name="J. Bacteriol.">
        <title>Complete genome sequence of Halalkalicoccus jeotgali B3(T), an extremely halophilic archaeon.</title>
        <authorList>
            <person name="Roh S.W."/>
            <person name="Nam Y.D."/>
            <person name="Nam S.H."/>
            <person name="Choi S.H."/>
            <person name="Park H.S."/>
            <person name="Bae J.W."/>
        </authorList>
    </citation>
    <scope>NUCLEOTIDE SEQUENCE [LARGE SCALE GENOMIC DNA]</scope>
    <source>
        <strain evidence="9">B3</strain>
        <strain evidence="11">DSM 18796 / CECT 7217 / JCM 14584 / KCTC 4019 / B3</strain>
        <plasmid evidence="11">1</plasmid>
    </source>
</reference>
<evidence type="ECO:0000313" key="11">
    <source>
        <dbReference type="Proteomes" id="UP000000390"/>
    </source>
</evidence>
<evidence type="ECO:0000256" key="1">
    <source>
        <dbReference type="ARBA" id="ARBA00005755"/>
    </source>
</evidence>
<evidence type="ECO:0000256" key="4">
    <source>
        <dbReference type="ARBA" id="ARBA00022695"/>
    </source>
</evidence>
<keyword evidence="12" id="KW-1185">Reference proteome</keyword>
<protein>
    <recommendedName>
        <fullName evidence="2">DNA-directed DNA polymerase</fullName>
        <ecNumber evidence="2">2.7.7.7</ecNumber>
    </recommendedName>
</protein>
<dbReference type="InterPro" id="IPR043502">
    <property type="entry name" value="DNA/RNA_pol_sf"/>
</dbReference>
<dbReference type="eggNOG" id="arCOG00329">
    <property type="taxonomic scope" value="Archaea"/>
</dbReference>
<evidence type="ECO:0000313" key="10">
    <source>
        <dbReference type="EMBL" id="ELY40871.1"/>
    </source>
</evidence>
<dbReference type="InterPro" id="IPR042087">
    <property type="entry name" value="DNA_pol_B_thumb"/>
</dbReference>
<keyword evidence="4 9" id="KW-0548">Nucleotidyltransferase</keyword>
<dbReference type="GO" id="GO:0003677">
    <property type="term" value="F:DNA binding"/>
    <property type="evidence" value="ECO:0007669"/>
    <property type="project" value="UniProtKB-KW"/>
</dbReference>
<keyword evidence="9" id="KW-0614">Plasmid</keyword>
<dbReference type="InterPro" id="IPR050240">
    <property type="entry name" value="DNA_pol_type-B"/>
</dbReference>
<keyword evidence="5" id="KW-0239">DNA-directed DNA polymerase</keyword>
<evidence type="ECO:0000256" key="2">
    <source>
        <dbReference type="ARBA" id="ARBA00012417"/>
    </source>
</evidence>
<dbReference type="GO" id="GO:0000166">
    <property type="term" value="F:nucleotide binding"/>
    <property type="evidence" value="ECO:0007669"/>
    <property type="project" value="InterPro"/>
</dbReference>
<dbReference type="EMBL" id="AOHV01000008">
    <property type="protein sequence ID" value="ELY40871.1"/>
    <property type="molecule type" value="Genomic_DNA"/>
</dbReference>
<geneLocation type="plasmid" evidence="9 11">
    <name>1</name>
</geneLocation>
<dbReference type="GO" id="GO:0003887">
    <property type="term" value="F:DNA-directed DNA polymerase activity"/>
    <property type="evidence" value="ECO:0007669"/>
    <property type="project" value="UniProtKB-KW"/>
</dbReference>
<dbReference type="InterPro" id="IPR012337">
    <property type="entry name" value="RNaseH-like_sf"/>
</dbReference>
<dbReference type="Proteomes" id="UP000011645">
    <property type="component" value="Unassembled WGS sequence"/>
</dbReference>
<dbReference type="KEGG" id="hje:HacjB3_16936"/>
<dbReference type="PANTHER" id="PTHR10322:SF23">
    <property type="entry name" value="DNA POLYMERASE DELTA CATALYTIC SUBUNIT"/>
    <property type="match status" value="1"/>
</dbReference>
<evidence type="ECO:0000313" key="9">
    <source>
        <dbReference type="EMBL" id="ADJ16737.1"/>
    </source>
</evidence>
<dbReference type="EC" id="2.7.7.7" evidence="2"/>
<dbReference type="InterPro" id="IPR006134">
    <property type="entry name" value="DNA-dir_DNA_pol_B_multi_dom"/>
</dbReference>
<dbReference type="PANTHER" id="PTHR10322">
    <property type="entry name" value="DNA POLYMERASE CATALYTIC SUBUNIT"/>
    <property type="match status" value="1"/>
</dbReference>
<evidence type="ECO:0000256" key="7">
    <source>
        <dbReference type="ARBA" id="ARBA00049244"/>
    </source>
</evidence>
<name>D8JBT4_HALJB</name>
<keyword evidence="6" id="KW-0238">DNA-binding</keyword>
<dbReference type="Pfam" id="PF00136">
    <property type="entry name" value="DNA_pol_B"/>
    <property type="match status" value="1"/>
</dbReference>
<dbReference type="GO" id="GO:0006261">
    <property type="term" value="P:DNA-templated DNA replication"/>
    <property type="evidence" value="ECO:0007669"/>
    <property type="project" value="TreeGrafter"/>
</dbReference>
<dbReference type="InterPro" id="IPR006172">
    <property type="entry name" value="DNA-dir_DNA_pol_B"/>
</dbReference>
<dbReference type="PATRIC" id="fig|795797.18.peg.3326"/>
<dbReference type="Proteomes" id="UP000000390">
    <property type="component" value="Plasmid 1"/>
</dbReference>
<evidence type="ECO:0000259" key="8">
    <source>
        <dbReference type="Pfam" id="PF00136"/>
    </source>
</evidence>
<reference evidence="10 12" key="2">
    <citation type="journal article" date="2014" name="PLoS Genet.">
        <title>Phylogenetically driven sequencing of extremely halophilic archaea reveals strategies for static and dynamic osmo-response.</title>
        <authorList>
            <person name="Becker E.A."/>
            <person name="Seitzer P.M."/>
            <person name="Tritt A."/>
            <person name="Larsen D."/>
            <person name="Krusor M."/>
            <person name="Yao A.I."/>
            <person name="Wu D."/>
            <person name="Madern D."/>
            <person name="Eisen J.A."/>
            <person name="Darling A.E."/>
            <person name="Facciotti M.T."/>
        </authorList>
    </citation>
    <scope>NUCLEOTIDE SEQUENCE [LARGE SCALE GENOMIC DNA]</scope>
    <source>
        <strain evidence="10">B3</strain>
        <strain evidence="12">DSM 18796 / CECT 7217 / JCM 14584 / KCTC 4019 / B3</strain>
    </source>
</reference>
<keyword evidence="3 9" id="KW-0808">Transferase</keyword>
<dbReference type="HOGENOM" id="CLU_000203_6_2_2"/>
<dbReference type="AlphaFoldDB" id="D8JBT4"/>
<dbReference type="InterPro" id="IPR023211">
    <property type="entry name" value="DNA_pol_palm_dom_sf"/>
</dbReference>
<dbReference type="SUPFAM" id="SSF56672">
    <property type="entry name" value="DNA/RNA polymerases"/>
    <property type="match status" value="1"/>
</dbReference>
<evidence type="ECO:0000256" key="5">
    <source>
        <dbReference type="ARBA" id="ARBA00022932"/>
    </source>
</evidence>
<dbReference type="Gene3D" id="1.10.287.690">
    <property type="entry name" value="Helix hairpin bin"/>
    <property type="match status" value="1"/>
</dbReference>